<dbReference type="InterPro" id="IPR050887">
    <property type="entry name" value="Beta-mannosidase_GH2"/>
</dbReference>
<dbReference type="STRING" id="314283.MED297_19777"/>
<dbReference type="PANTHER" id="PTHR43730:SF1">
    <property type="entry name" value="BETA-MANNOSIDASE"/>
    <property type="match status" value="1"/>
</dbReference>
<dbReference type="GO" id="GO:0004567">
    <property type="term" value="F:beta-mannosidase activity"/>
    <property type="evidence" value="ECO:0007669"/>
    <property type="project" value="TreeGrafter"/>
</dbReference>
<keyword evidence="3" id="KW-1185">Reference proteome</keyword>
<dbReference type="GO" id="GO:0006516">
    <property type="term" value="P:glycoprotein catabolic process"/>
    <property type="evidence" value="ECO:0007669"/>
    <property type="project" value="TreeGrafter"/>
</dbReference>
<keyword evidence="1" id="KW-0326">Glycosidase</keyword>
<dbReference type="AlphaFoldDB" id="A4B960"/>
<keyword evidence="2" id="KW-0378">Hydrolase</keyword>
<protein>
    <submittedName>
        <fullName evidence="2">Glycosyl hydrolase family protein</fullName>
    </submittedName>
</protein>
<accession>A4B960</accession>
<dbReference type="EMBL" id="AAOE01000001">
    <property type="protein sequence ID" value="EAR11161.1"/>
    <property type="molecule type" value="Genomic_DNA"/>
</dbReference>
<dbReference type="InterPro" id="IPR017853">
    <property type="entry name" value="GH"/>
</dbReference>
<gene>
    <name evidence="2" type="ORF">MED297_19777</name>
</gene>
<dbReference type="PANTHER" id="PTHR43730">
    <property type="entry name" value="BETA-MANNOSIDASE"/>
    <property type="match status" value="1"/>
</dbReference>
<dbReference type="Gene3D" id="3.20.20.80">
    <property type="entry name" value="Glycosidases"/>
    <property type="match status" value="1"/>
</dbReference>
<evidence type="ECO:0000313" key="3">
    <source>
        <dbReference type="Proteomes" id="UP000005953"/>
    </source>
</evidence>
<dbReference type="OrthoDB" id="9758603at2"/>
<dbReference type="HOGENOM" id="CLU_017383_0_0_6"/>
<organism evidence="2 3">
    <name type="scientific">Reinekea blandensis MED297</name>
    <dbReference type="NCBI Taxonomy" id="314283"/>
    <lineage>
        <taxon>Bacteria</taxon>
        <taxon>Pseudomonadati</taxon>
        <taxon>Pseudomonadota</taxon>
        <taxon>Gammaproteobacteria</taxon>
        <taxon>Oceanospirillales</taxon>
        <taxon>Saccharospirillaceae</taxon>
        <taxon>Reinekea</taxon>
    </lineage>
</organism>
<dbReference type="Proteomes" id="UP000005953">
    <property type="component" value="Unassembled WGS sequence"/>
</dbReference>
<evidence type="ECO:0000256" key="1">
    <source>
        <dbReference type="ARBA" id="ARBA00023295"/>
    </source>
</evidence>
<comment type="caution">
    <text evidence="2">The sequence shown here is derived from an EMBL/GenBank/DDBJ whole genome shotgun (WGS) entry which is preliminary data.</text>
</comment>
<dbReference type="SUPFAM" id="SSF51445">
    <property type="entry name" value="(Trans)glycosidases"/>
    <property type="match status" value="1"/>
</dbReference>
<proteinExistence type="predicted"/>
<name>A4B960_9GAMM</name>
<sequence length="804" mass="89459">MNDQQTPIQTWFITGFTPDIDQGVCQIEADYAAPVNKLFPDRQDHQALIWHYETRLTLPAPVTVEFPRLSPLCQVHCNDVVLGSANNAFHPHRFALPDSESGQYHIRLVFNAIDAFLAQRQPRPTWKTALANNNLRSLRTGLLGAIPGWANDGIAIGVLDNPVVIAETNLCHRVSIVPEFRNNEAQLKVASLVAELAVKQVTVRHQGQVLAQENLSDTVTTTISLGPLAPWWPHTHGKPIRHLLDIEIVTSAGTLTITKTLGFKSVELSSLQSPTFHINQEPTFLRGACWTSSDYPEHGFNEAKTRQVLEQARHIGFNVIRISGPMPYEVETFYDICDELGLLVWQDFSFANFDYPNDAEFLDNVMTETAYQVQRLSGHVSLLTFCGNSEVEQQGAMAGAALDQLAHSLFHQHLPEQVASLASAIPYVPSSPFGGIVPFQTDQGFSHYFGYGAYLQPESDLVLADVKFASECLGLSHVPEETFCKHHFQSPNPAPHLPKWKNGVSRDAATGWDFEDIRDHYLGEYFQVNVADLRARDLERYHQYSRVLTGYMMTRAYNYWRSSTSACSGAISWWLNDLKPGAGWGIIDSDGQPKPAAHILARQLQPLHVGLLNQGLNGMAVSLINERRESVCANLTVMCLHSGRNTQMAESLTLTLAPQSNQVMSLNQLFNRFIDSTNRYRFGAQSFDVIAVALEFDGETVTDAAFPSGLNLPTHFNPESLTLEGHLNVRDGHSELNITANQVVSFADVQVRKHRVWNNYQTLLPGIPACFRLEGPVQGDLNIVVSGLNLAFRSRLNIPGADHE</sequence>
<evidence type="ECO:0000313" key="2">
    <source>
        <dbReference type="EMBL" id="EAR11161.1"/>
    </source>
</evidence>
<dbReference type="RefSeq" id="WP_008044633.1">
    <property type="nucleotide sequence ID" value="NZ_CH724151.1"/>
</dbReference>
<reference evidence="2 3" key="1">
    <citation type="submission" date="2006-02" db="EMBL/GenBank/DDBJ databases">
        <authorList>
            <person name="Pinhassi J."/>
            <person name="Pedros-Alio C."/>
            <person name="Ferriera S."/>
            <person name="Johnson J."/>
            <person name="Kravitz S."/>
            <person name="Halpern A."/>
            <person name="Remington K."/>
            <person name="Beeson K."/>
            <person name="Tran B."/>
            <person name="Rogers Y.-H."/>
            <person name="Friedman R."/>
            <person name="Venter J.C."/>
        </authorList>
    </citation>
    <scope>NUCLEOTIDE SEQUENCE [LARGE SCALE GENOMIC DNA]</scope>
    <source>
        <strain evidence="2 3">MED297</strain>
    </source>
</reference>